<reference evidence="2 3" key="1">
    <citation type="journal article" date="2024" name="J Genomics">
        <title>Draft genome sequencing and assembly of Favolaschia claudopus CIRM-BRFM 2984 isolated from oak limbs.</title>
        <authorList>
            <person name="Navarro D."/>
            <person name="Drula E."/>
            <person name="Chaduli D."/>
            <person name="Cazenave R."/>
            <person name="Ahrendt S."/>
            <person name="Wang J."/>
            <person name="Lipzen A."/>
            <person name="Daum C."/>
            <person name="Barry K."/>
            <person name="Grigoriev I.V."/>
            <person name="Favel A."/>
            <person name="Rosso M.N."/>
            <person name="Martin F."/>
        </authorList>
    </citation>
    <scope>NUCLEOTIDE SEQUENCE [LARGE SCALE GENOMIC DNA]</scope>
    <source>
        <strain evidence="2 3">CIRM-BRFM 2984</strain>
    </source>
</reference>
<evidence type="ECO:0000256" key="1">
    <source>
        <dbReference type="SAM" id="MobiDB-lite"/>
    </source>
</evidence>
<organism evidence="2 3">
    <name type="scientific">Favolaschia claudopus</name>
    <dbReference type="NCBI Taxonomy" id="2862362"/>
    <lineage>
        <taxon>Eukaryota</taxon>
        <taxon>Fungi</taxon>
        <taxon>Dikarya</taxon>
        <taxon>Basidiomycota</taxon>
        <taxon>Agaricomycotina</taxon>
        <taxon>Agaricomycetes</taxon>
        <taxon>Agaricomycetidae</taxon>
        <taxon>Agaricales</taxon>
        <taxon>Marasmiineae</taxon>
        <taxon>Mycenaceae</taxon>
        <taxon>Favolaschia</taxon>
    </lineage>
</organism>
<proteinExistence type="predicted"/>
<feature type="region of interest" description="Disordered" evidence="1">
    <location>
        <begin position="44"/>
        <end position="71"/>
    </location>
</feature>
<feature type="non-terminal residue" evidence="2">
    <location>
        <position position="1"/>
    </location>
</feature>
<protein>
    <submittedName>
        <fullName evidence="2">Uncharacterized protein</fullName>
    </submittedName>
</protein>
<feature type="compositionally biased region" description="Polar residues" evidence="1">
    <location>
        <begin position="44"/>
        <end position="58"/>
    </location>
</feature>
<evidence type="ECO:0000313" key="2">
    <source>
        <dbReference type="EMBL" id="KAK7064812.1"/>
    </source>
</evidence>
<name>A0AAW0EL81_9AGAR</name>
<gene>
    <name evidence="2" type="ORF">R3P38DRAFT_3419801</name>
</gene>
<dbReference type="AlphaFoldDB" id="A0AAW0EL81"/>
<sequence length="237" mass="26287">TLCHHSSPIFFRVFPTTQQGVLHFSSTPPALRVCLAPPTLPASLSTSNATNNPQNKLDNASCEARDSTDPRSIQLPLWEPTTFQRRKLGGRPEQLSPLAPTPALHSSRLKSLRRHNTTLYLCGRSFRQTTPPPHRQREVVDLLQVRPNLLFAFLPSLYYSPLPYAFRSQPGTLSTKPSPAPACHPPQSIFALVSSSKLLPRIAAALQHSYLALNPYLSLSRALSKNQNNQICYPPPL</sequence>
<dbReference type="EMBL" id="JAWWNJ010000001">
    <property type="protein sequence ID" value="KAK7064812.1"/>
    <property type="molecule type" value="Genomic_DNA"/>
</dbReference>
<dbReference type="Proteomes" id="UP001362999">
    <property type="component" value="Unassembled WGS sequence"/>
</dbReference>
<comment type="caution">
    <text evidence="2">The sequence shown here is derived from an EMBL/GenBank/DDBJ whole genome shotgun (WGS) entry which is preliminary data.</text>
</comment>
<evidence type="ECO:0000313" key="3">
    <source>
        <dbReference type="Proteomes" id="UP001362999"/>
    </source>
</evidence>
<keyword evidence="3" id="KW-1185">Reference proteome</keyword>
<accession>A0AAW0EL81</accession>